<dbReference type="PROSITE" id="PS00107">
    <property type="entry name" value="PROTEIN_KINASE_ATP"/>
    <property type="match status" value="1"/>
</dbReference>
<protein>
    <recommendedName>
        <fullName evidence="3">Protein kinase domain-containing protein</fullName>
    </recommendedName>
</protein>
<name>A0A6C0LXW1_9ZZZZ</name>
<dbReference type="InterPro" id="IPR008271">
    <property type="entry name" value="Ser/Thr_kinase_AS"/>
</dbReference>
<dbReference type="EMBL" id="MN740610">
    <property type="protein sequence ID" value="QHU35696.1"/>
    <property type="molecule type" value="Genomic_DNA"/>
</dbReference>
<organism evidence="4">
    <name type="scientific">viral metagenome</name>
    <dbReference type="NCBI Taxonomy" id="1070528"/>
    <lineage>
        <taxon>unclassified sequences</taxon>
        <taxon>metagenomes</taxon>
        <taxon>organismal metagenomes</taxon>
    </lineage>
</organism>
<dbReference type="InterPro" id="IPR017441">
    <property type="entry name" value="Protein_kinase_ATP_BS"/>
</dbReference>
<dbReference type="InterPro" id="IPR000719">
    <property type="entry name" value="Prot_kinase_dom"/>
</dbReference>
<dbReference type="SMART" id="SM00220">
    <property type="entry name" value="S_TKc"/>
    <property type="match status" value="1"/>
</dbReference>
<dbReference type="PROSITE" id="PS50011">
    <property type="entry name" value="PROTEIN_KINASE_DOM"/>
    <property type="match status" value="1"/>
</dbReference>
<dbReference type="GO" id="GO:0044773">
    <property type="term" value="P:mitotic DNA damage checkpoint signaling"/>
    <property type="evidence" value="ECO:0007669"/>
    <property type="project" value="TreeGrafter"/>
</dbReference>
<evidence type="ECO:0000313" key="4">
    <source>
        <dbReference type="EMBL" id="QHU35696.1"/>
    </source>
</evidence>
<dbReference type="GO" id="GO:0005634">
    <property type="term" value="C:nucleus"/>
    <property type="evidence" value="ECO:0007669"/>
    <property type="project" value="TreeGrafter"/>
</dbReference>
<dbReference type="Gene3D" id="3.30.200.20">
    <property type="entry name" value="Phosphorylase Kinase, domain 1"/>
    <property type="match status" value="1"/>
</dbReference>
<dbReference type="InterPro" id="IPR011009">
    <property type="entry name" value="Kinase-like_dom_sf"/>
</dbReference>
<reference evidence="4" key="1">
    <citation type="journal article" date="2020" name="Nature">
        <title>Giant virus diversity and host interactions through global metagenomics.</title>
        <authorList>
            <person name="Schulz F."/>
            <person name="Roux S."/>
            <person name="Paez-Espino D."/>
            <person name="Jungbluth S."/>
            <person name="Walsh D.A."/>
            <person name="Denef V.J."/>
            <person name="McMahon K.D."/>
            <person name="Konstantinidis K.T."/>
            <person name="Eloe-Fadrosh E.A."/>
            <person name="Kyrpides N.C."/>
            <person name="Woyke T."/>
        </authorList>
    </citation>
    <scope>NUCLEOTIDE SEQUENCE</scope>
    <source>
        <strain evidence="4">GVMAG-S-1029409-49</strain>
    </source>
</reference>
<feature type="domain" description="Protein kinase" evidence="3">
    <location>
        <begin position="3"/>
        <end position="269"/>
    </location>
</feature>
<dbReference type="GO" id="GO:0004674">
    <property type="term" value="F:protein serine/threonine kinase activity"/>
    <property type="evidence" value="ECO:0007669"/>
    <property type="project" value="TreeGrafter"/>
</dbReference>
<accession>A0A6C0LXW1</accession>
<evidence type="ECO:0000259" key="3">
    <source>
        <dbReference type="PROSITE" id="PS50011"/>
    </source>
</evidence>
<dbReference type="GO" id="GO:0005524">
    <property type="term" value="F:ATP binding"/>
    <property type="evidence" value="ECO:0007669"/>
    <property type="project" value="UniProtKB-KW"/>
</dbReference>
<dbReference type="PANTHER" id="PTHR44167">
    <property type="entry name" value="OVARIAN-SPECIFIC SERINE/THREONINE-PROTEIN KINASE LOK-RELATED"/>
    <property type="match status" value="1"/>
</dbReference>
<keyword evidence="1" id="KW-0547">Nucleotide-binding</keyword>
<dbReference type="GO" id="GO:0005737">
    <property type="term" value="C:cytoplasm"/>
    <property type="evidence" value="ECO:0007669"/>
    <property type="project" value="TreeGrafter"/>
</dbReference>
<dbReference type="PANTHER" id="PTHR44167:SF24">
    <property type="entry name" value="SERINE_THREONINE-PROTEIN KINASE CHK2"/>
    <property type="match status" value="1"/>
</dbReference>
<evidence type="ECO:0000256" key="2">
    <source>
        <dbReference type="ARBA" id="ARBA00022840"/>
    </source>
</evidence>
<evidence type="ECO:0000256" key="1">
    <source>
        <dbReference type="ARBA" id="ARBA00022741"/>
    </source>
</evidence>
<dbReference type="AlphaFoldDB" id="A0A6C0LXW1"/>
<dbReference type="PROSITE" id="PS00108">
    <property type="entry name" value="PROTEIN_KINASE_ST"/>
    <property type="match status" value="1"/>
</dbReference>
<sequence length="413" mass="46676">MKYSIGERIGHGGYGEVFAGTKLATGDPIAVKIAPQDTAMLNEIMTTRSLASQYVIEIDDVYATKTKLCAVMKLGDRDLRNAIRLGMVNDSMVMPIVEQLIRSVAYIHSMNVVHCDIKTANYVMFGSNIKLIDFGLACTGEVRRRGGGYTVPYRPPEMMIKCAYGRTLKTIDRSSDIWALGCCIFEVLTGMEMFAHSYDEKDREQTYINDVRTNREDRLDLIFGSPVVDTSLLRTIVGMMTHPVPRSRPSAAEVLEMLGMNIEYEHAPMSDFWYDDVEPWTDEWKTYRENVLDGVADCSNTIEKYLLAVYIFDRYSVSTNYKRFRNIGGLSKNLASLASLRVAVTTSSKVTVGMIGIANALNYRIEYPNLLTDMVKSDATPSDGKQMARVKEFVYNRMYDSDVLDHYDEYILV</sequence>
<dbReference type="SUPFAM" id="SSF56112">
    <property type="entry name" value="Protein kinase-like (PK-like)"/>
    <property type="match status" value="1"/>
</dbReference>
<keyword evidence="2" id="KW-0067">ATP-binding</keyword>
<proteinExistence type="predicted"/>
<dbReference type="Gene3D" id="1.10.510.10">
    <property type="entry name" value="Transferase(Phosphotransferase) domain 1"/>
    <property type="match status" value="1"/>
</dbReference>
<dbReference type="Pfam" id="PF00069">
    <property type="entry name" value="Pkinase"/>
    <property type="match status" value="1"/>
</dbReference>